<feature type="compositionally biased region" description="Basic residues" evidence="1">
    <location>
        <begin position="23"/>
        <end position="33"/>
    </location>
</feature>
<dbReference type="InterPro" id="IPR009057">
    <property type="entry name" value="Homeodomain-like_sf"/>
</dbReference>
<dbReference type="EMBL" id="JAPFFF010000029">
    <property type="protein sequence ID" value="KAK8846357.1"/>
    <property type="molecule type" value="Genomic_DNA"/>
</dbReference>
<evidence type="ECO:0000259" key="3">
    <source>
        <dbReference type="PROSITE" id="PS51294"/>
    </source>
</evidence>
<name>A0ABR2HG00_9EUKA</name>
<feature type="domain" description="Myb-like" evidence="2">
    <location>
        <begin position="126"/>
        <end position="177"/>
    </location>
</feature>
<comment type="caution">
    <text evidence="4">The sequence shown here is derived from an EMBL/GenBank/DDBJ whole genome shotgun (WGS) entry which is preliminary data.</text>
</comment>
<feature type="domain" description="HTH myb-type" evidence="3">
    <location>
        <begin position="183"/>
        <end position="232"/>
    </location>
</feature>
<accession>A0ABR2HG00</accession>
<dbReference type="Pfam" id="PF13921">
    <property type="entry name" value="Myb_DNA-bind_6"/>
    <property type="match status" value="1"/>
</dbReference>
<dbReference type="PANTHER" id="PTHR45614:SF253">
    <property type="entry name" value="CHROMOSOME UNDETERMINED SCAFFOLD_38, WHOLE GENOME SHOTGUN SEQUENCE"/>
    <property type="match status" value="1"/>
</dbReference>
<protein>
    <submittedName>
        <fullName evidence="4">Myb- protein B</fullName>
    </submittedName>
</protein>
<dbReference type="SUPFAM" id="SSF46689">
    <property type="entry name" value="Homeodomain-like"/>
    <property type="match status" value="1"/>
</dbReference>
<dbReference type="PROSITE" id="PS51294">
    <property type="entry name" value="HTH_MYB"/>
    <property type="match status" value="2"/>
</dbReference>
<dbReference type="Gene3D" id="1.10.10.60">
    <property type="entry name" value="Homeodomain-like"/>
    <property type="match status" value="2"/>
</dbReference>
<organism evidence="4 5">
    <name type="scientific">Tritrichomonas musculus</name>
    <dbReference type="NCBI Taxonomy" id="1915356"/>
    <lineage>
        <taxon>Eukaryota</taxon>
        <taxon>Metamonada</taxon>
        <taxon>Parabasalia</taxon>
        <taxon>Tritrichomonadida</taxon>
        <taxon>Tritrichomonadidae</taxon>
        <taxon>Tritrichomonas</taxon>
    </lineage>
</organism>
<evidence type="ECO:0000259" key="2">
    <source>
        <dbReference type="PROSITE" id="PS50090"/>
    </source>
</evidence>
<dbReference type="PANTHER" id="PTHR45614">
    <property type="entry name" value="MYB PROTEIN-RELATED"/>
    <property type="match status" value="1"/>
</dbReference>
<feature type="region of interest" description="Disordered" evidence="1">
    <location>
        <begin position="1"/>
        <end position="33"/>
    </location>
</feature>
<dbReference type="PROSITE" id="PS50090">
    <property type="entry name" value="MYB_LIKE"/>
    <property type="match status" value="2"/>
</dbReference>
<proteinExistence type="predicted"/>
<feature type="domain" description="HTH myb-type" evidence="3">
    <location>
        <begin position="133"/>
        <end position="181"/>
    </location>
</feature>
<evidence type="ECO:0000256" key="1">
    <source>
        <dbReference type="SAM" id="MobiDB-lite"/>
    </source>
</evidence>
<dbReference type="InterPro" id="IPR001005">
    <property type="entry name" value="SANT/Myb"/>
</dbReference>
<feature type="compositionally biased region" description="Polar residues" evidence="1">
    <location>
        <begin position="1"/>
        <end position="18"/>
    </location>
</feature>
<evidence type="ECO:0000313" key="5">
    <source>
        <dbReference type="Proteomes" id="UP001470230"/>
    </source>
</evidence>
<gene>
    <name evidence="4" type="ORF">M9Y10_020369</name>
</gene>
<feature type="domain" description="Myb-like" evidence="2">
    <location>
        <begin position="178"/>
        <end position="228"/>
    </location>
</feature>
<sequence>MNTSDDQQNGKASNQVSTAPDHKARKMVKKSDKKIRMQEKLPIPAISTLSKFMNYTSGASKALNMRFQENLIKAQAKPSLVPKNFMLSQIPHNINRNMGMMNMSLPKNNNMMMNMNYGFNPKFIQYGKKSRIPFTAEEDEKIKFLTEKYGTKNWSLIASYMHERTPKQCRDRYSNYLVPGYFKGEWSKEEDDLLQRLYNEHGPKWSILKKSFPYRSSNSLKNRWNYFLCRQEGTDEKNDNEKGKFFEIRNEDYSRNDLNANLRSSANPFPNDGNFQNLTDFVPKESKDEATCLVEPDNEIMDILEHNYIVELDNDWIVFN</sequence>
<dbReference type="InterPro" id="IPR017930">
    <property type="entry name" value="Myb_dom"/>
</dbReference>
<dbReference type="InterPro" id="IPR050560">
    <property type="entry name" value="MYB_TF"/>
</dbReference>
<keyword evidence="5" id="KW-1185">Reference proteome</keyword>
<dbReference type="CDD" id="cd00167">
    <property type="entry name" value="SANT"/>
    <property type="match status" value="2"/>
</dbReference>
<reference evidence="4 5" key="1">
    <citation type="submission" date="2024-04" db="EMBL/GenBank/DDBJ databases">
        <title>Tritrichomonas musculus Genome.</title>
        <authorList>
            <person name="Alves-Ferreira E."/>
            <person name="Grigg M."/>
            <person name="Lorenzi H."/>
            <person name="Galac M."/>
        </authorList>
    </citation>
    <scope>NUCLEOTIDE SEQUENCE [LARGE SCALE GENOMIC DNA]</scope>
    <source>
        <strain evidence="4 5">EAF2021</strain>
    </source>
</reference>
<dbReference type="SMART" id="SM00717">
    <property type="entry name" value="SANT"/>
    <property type="match status" value="2"/>
</dbReference>
<dbReference type="Proteomes" id="UP001470230">
    <property type="component" value="Unassembled WGS sequence"/>
</dbReference>
<evidence type="ECO:0000313" key="4">
    <source>
        <dbReference type="EMBL" id="KAK8846357.1"/>
    </source>
</evidence>